<dbReference type="KEGG" id="ccp:CHC_T00000033001"/>
<keyword evidence="5" id="KW-1185">Reference proteome</keyword>
<sequence length="432" mass="49836">MDADATRHARQSSNAFPDWRPSSPFAQTEPPPATTRRTRKSHRSRVGNAQNRVSPRPPPHRRYLPLRRPLALLLRILAKKRIIGLVNLTVFIILSWQTVSIINMGGDVDLPSKILDSMRMDELPYPLNIVVQVHRKNITHAPFKGKFNNPGYAKVREGTFRNKYPSTEMQGMGTFDNIFVITNDHCEEQWQEFQRTANKVPLQYSRWLQMGFRHVSLSDPPIPLAPGAMMDKTTGKKLSSSNLRRQIAYLEAHRHLWKYIVETGRQRVLILDDTVFPNDRLRRSLPSVLTNVDQESVARQTKWHFMFLRRQKRDITQKEQMWTMNSVFNHAVVHANVSYGVGAYVLSIDGARFLVDHVKHYRAPLDVEIGLLQTEFPNDFVALSACNNDSPVPLCPETVSDISTSRTKRLADCAWRRLQEKRIASKFQSYFQ</sequence>
<evidence type="ECO:0000256" key="2">
    <source>
        <dbReference type="SAM" id="Phobius"/>
    </source>
</evidence>
<keyword evidence="2" id="KW-0472">Membrane</keyword>
<name>R7QK95_CHOCR</name>
<feature type="compositionally biased region" description="Basic residues" evidence="1">
    <location>
        <begin position="36"/>
        <end position="45"/>
    </location>
</feature>
<evidence type="ECO:0000313" key="5">
    <source>
        <dbReference type="Proteomes" id="UP000012073"/>
    </source>
</evidence>
<feature type="region of interest" description="Disordered" evidence="1">
    <location>
        <begin position="1"/>
        <end position="62"/>
    </location>
</feature>
<dbReference type="EMBL" id="HG001883">
    <property type="protein sequence ID" value="CDF37901.1"/>
    <property type="molecule type" value="Genomic_DNA"/>
</dbReference>
<feature type="domain" description="Glycosyl transferase family 25" evidence="3">
    <location>
        <begin position="245"/>
        <end position="367"/>
    </location>
</feature>
<dbReference type="Gramene" id="CDF37901">
    <property type="protein sequence ID" value="CDF37901"/>
    <property type="gene ID" value="CHC_T00000033001"/>
</dbReference>
<dbReference type="AlphaFoldDB" id="R7QK95"/>
<gene>
    <name evidence="4" type="ORF">CHC_T00000033001</name>
</gene>
<evidence type="ECO:0000256" key="1">
    <source>
        <dbReference type="SAM" id="MobiDB-lite"/>
    </source>
</evidence>
<accession>R7QK95</accession>
<keyword evidence="2" id="KW-0812">Transmembrane</keyword>
<dbReference type="RefSeq" id="XP_005717772.1">
    <property type="nucleotide sequence ID" value="XM_005717715.1"/>
</dbReference>
<organism evidence="4 5">
    <name type="scientific">Chondrus crispus</name>
    <name type="common">Carrageen Irish moss</name>
    <name type="synonym">Polymorpha crispa</name>
    <dbReference type="NCBI Taxonomy" id="2769"/>
    <lineage>
        <taxon>Eukaryota</taxon>
        <taxon>Rhodophyta</taxon>
        <taxon>Florideophyceae</taxon>
        <taxon>Rhodymeniophycidae</taxon>
        <taxon>Gigartinales</taxon>
        <taxon>Gigartinaceae</taxon>
        <taxon>Chondrus</taxon>
    </lineage>
</organism>
<dbReference type="GeneID" id="17325478"/>
<feature type="transmembrane region" description="Helical" evidence="2">
    <location>
        <begin position="82"/>
        <end position="102"/>
    </location>
</feature>
<proteinExistence type="predicted"/>
<keyword evidence="2" id="KW-1133">Transmembrane helix</keyword>
<protein>
    <recommendedName>
        <fullName evidence="3">Glycosyl transferase family 25 domain-containing protein</fullName>
    </recommendedName>
</protein>
<dbReference type="Pfam" id="PF01755">
    <property type="entry name" value="Glyco_transf_25"/>
    <property type="match status" value="1"/>
</dbReference>
<dbReference type="Proteomes" id="UP000012073">
    <property type="component" value="Unassembled WGS sequence"/>
</dbReference>
<evidence type="ECO:0000259" key="3">
    <source>
        <dbReference type="Pfam" id="PF01755"/>
    </source>
</evidence>
<reference evidence="5" key="1">
    <citation type="journal article" date="2013" name="Proc. Natl. Acad. Sci. U.S.A.">
        <title>Genome structure and metabolic features in the red seaweed Chondrus crispus shed light on evolution of the Archaeplastida.</title>
        <authorList>
            <person name="Collen J."/>
            <person name="Porcel B."/>
            <person name="Carre W."/>
            <person name="Ball S.G."/>
            <person name="Chaparro C."/>
            <person name="Tonon T."/>
            <person name="Barbeyron T."/>
            <person name="Michel G."/>
            <person name="Noel B."/>
            <person name="Valentin K."/>
            <person name="Elias M."/>
            <person name="Artiguenave F."/>
            <person name="Arun A."/>
            <person name="Aury J.M."/>
            <person name="Barbosa-Neto J.F."/>
            <person name="Bothwell J.H."/>
            <person name="Bouget F.Y."/>
            <person name="Brillet L."/>
            <person name="Cabello-Hurtado F."/>
            <person name="Capella-Gutierrez S."/>
            <person name="Charrier B."/>
            <person name="Cladiere L."/>
            <person name="Cock J.M."/>
            <person name="Coelho S.M."/>
            <person name="Colleoni C."/>
            <person name="Czjzek M."/>
            <person name="Da Silva C."/>
            <person name="Delage L."/>
            <person name="Denoeud F."/>
            <person name="Deschamps P."/>
            <person name="Dittami S.M."/>
            <person name="Gabaldon T."/>
            <person name="Gachon C.M."/>
            <person name="Groisillier A."/>
            <person name="Herve C."/>
            <person name="Jabbari K."/>
            <person name="Katinka M."/>
            <person name="Kloareg B."/>
            <person name="Kowalczyk N."/>
            <person name="Labadie K."/>
            <person name="Leblanc C."/>
            <person name="Lopez P.J."/>
            <person name="McLachlan D.H."/>
            <person name="Meslet-Cladiere L."/>
            <person name="Moustafa A."/>
            <person name="Nehr Z."/>
            <person name="Nyvall Collen P."/>
            <person name="Panaud O."/>
            <person name="Partensky F."/>
            <person name="Poulain J."/>
            <person name="Rensing S.A."/>
            <person name="Rousvoal S."/>
            <person name="Samson G."/>
            <person name="Symeonidi A."/>
            <person name="Weissenbach J."/>
            <person name="Zambounis A."/>
            <person name="Wincker P."/>
            <person name="Boyen C."/>
        </authorList>
    </citation>
    <scope>NUCLEOTIDE SEQUENCE [LARGE SCALE GENOMIC DNA]</scope>
    <source>
        <strain evidence="5">cv. Stackhouse</strain>
    </source>
</reference>
<dbReference type="OrthoDB" id="47375at2759"/>
<dbReference type="InterPro" id="IPR002654">
    <property type="entry name" value="Glyco_trans_25"/>
</dbReference>
<evidence type="ECO:0000313" key="4">
    <source>
        <dbReference type="EMBL" id="CDF37901.1"/>
    </source>
</evidence>